<gene>
    <name evidence="2" type="ORF">SOIL9_59190</name>
</gene>
<proteinExistence type="predicted"/>
<feature type="region of interest" description="Disordered" evidence="1">
    <location>
        <begin position="1"/>
        <end position="23"/>
    </location>
</feature>
<name>A0A6P2CUG9_9BACT</name>
<organism evidence="2 3">
    <name type="scientific">Gemmata massiliana</name>
    <dbReference type="NCBI Taxonomy" id="1210884"/>
    <lineage>
        <taxon>Bacteria</taxon>
        <taxon>Pseudomonadati</taxon>
        <taxon>Planctomycetota</taxon>
        <taxon>Planctomycetia</taxon>
        <taxon>Gemmatales</taxon>
        <taxon>Gemmataceae</taxon>
        <taxon>Gemmata</taxon>
    </lineage>
</organism>
<protein>
    <submittedName>
        <fullName evidence="2">Uncharacterized protein</fullName>
    </submittedName>
</protein>
<reference evidence="2 3" key="1">
    <citation type="submission" date="2019-05" db="EMBL/GenBank/DDBJ databases">
        <authorList>
            <consortium name="Science for Life Laboratories"/>
        </authorList>
    </citation>
    <scope>NUCLEOTIDE SEQUENCE [LARGE SCALE GENOMIC DNA]</scope>
    <source>
        <strain evidence="2">Soil9</strain>
    </source>
</reference>
<accession>A0A6P2CUG9</accession>
<keyword evidence="3" id="KW-1185">Reference proteome</keyword>
<evidence type="ECO:0000313" key="2">
    <source>
        <dbReference type="EMBL" id="VTR91795.1"/>
    </source>
</evidence>
<dbReference type="EMBL" id="LR593886">
    <property type="protein sequence ID" value="VTR91795.1"/>
    <property type="molecule type" value="Genomic_DNA"/>
</dbReference>
<dbReference type="KEGG" id="gms:SOIL9_59190"/>
<dbReference type="Proteomes" id="UP000464178">
    <property type="component" value="Chromosome"/>
</dbReference>
<sequence>MEIGTHSGTVDKPNCAGAASYRTHPATVTQTRKGLTAVYEQSIRTAGQIAPSKMPTAFRI</sequence>
<evidence type="ECO:0000256" key="1">
    <source>
        <dbReference type="SAM" id="MobiDB-lite"/>
    </source>
</evidence>
<evidence type="ECO:0000313" key="3">
    <source>
        <dbReference type="Proteomes" id="UP000464178"/>
    </source>
</evidence>
<dbReference type="AlphaFoldDB" id="A0A6P2CUG9"/>